<sequence>MKKVIFDFGQCEAKRCSAQKMLRQGVVISTKHARSFPGVVLSFLGEQALSPADKEIMEQFGIGLIDCSWARTEEIPRHKLPKRHNRLLPFLVAANPINYGVPFKLNCVEALAAGLYICGYKEEAYEVFEGFSYNEEFFKLNGELLEEYSKCKNSLEVIKVQNDYIESNKRK</sequence>
<dbReference type="PANTHER" id="PTHR20426:SF0">
    <property type="entry name" value="18S RRNA AMINOCARBOXYPROPYLTRANSFERASE"/>
    <property type="match status" value="1"/>
</dbReference>
<comment type="function">
    <text evidence="6">Aminocarboxypropyltransferase that catalyzes the aminocarboxypropyl transfer on pseudouridine at position 1191 (Psi1191) in 18S rRNA. It constitutes the last step in biosynthesis of the hypermodified N1-methyl-N3-(3-amino-3-carboxypropyl) pseudouridine (m1acp3-Psi) conserved in eukaryotic 18S rRNA.</text>
</comment>
<keyword evidence="5 6" id="KW-0949">S-adenosyl-L-methionine</keyword>
<comment type="catalytic activity">
    <reaction evidence="6">
        <text>an N(1)-methylpseudouridine in rRNA + S-adenosyl-L-methionine = N(1)-methyl-N(3)-[(3S)-3-amino-3-carboxypropyl]pseudouridine in rRNA + S-methyl-5'-thioadenosine + H(+)</text>
        <dbReference type="Rhea" id="RHEA:63296"/>
        <dbReference type="Rhea" id="RHEA-COMP:11634"/>
        <dbReference type="Rhea" id="RHEA-COMP:16310"/>
        <dbReference type="ChEBI" id="CHEBI:15378"/>
        <dbReference type="ChEBI" id="CHEBI:17509"/>
        <dbReference type="ChEBI" id="CHEBI:59789"/>
        <dbReference type="ChEBI" id="CHEBI:74890"/>
        <dbReference type="ChEBI" id="CHEBI:146234"/>
        <dbReference type="EC" id="2.5.1.157"/>
    </reaction>
</comment>
<dbReference type="PANTHER" id="PTHR20426">
    <property type="entry name" value="RIBOSOME BIOGENESIS PROTEIN TSR3 HOMOLOG"/>
    <property type="match status" value="1"/>
</dbReference>
<proteinExistence type="inferred from homology"/>
<evidence type="ECO:0000313" key="9">
    <source>
        <dbReference type="Proteomes" id="UP001516464"/>
    </source>
</evidence>
<keyword evidence="2 6" id="KW-0690">Ribosome biogenesis</keyword>
<dbReference type="EMBL" id="SBIQ01000033">
    <property type="protein sequence ID" value="KAF7684016.1"/>
    <property type="molecule type" value="Genomic_DNA"/>
</dbReference>
<feature type="binding site" evidence="6">
    <location>
        <position position="65"/>
    </location>
    <ligand>
        <name>S-adenosyl-L-methionine</name>
        <dbReference type="ChEBI" id="CHEBI:59789"/>
    </ligand>
</feature>
<evidence type="ECO:0000256" key="2">
    <source>
        <dbReference type="ARBA" id="ARBA00022517"/>
    </source>
</evidence>
<keyword evidence="3 6" id="KW-0698">rRNA processing</keyword>
<evidence type="ECO:0000313" key="8">
    <source>
        <dbReference type="EMBL" id="KAF7684016.1"/>
    </source>
</evidence>
<dbReference type="Pfam" id="PF04034">
    <property type="entry name" value="Ribo_biogen_C"/>
    <property type="match status" value="1"/>
</dbReference>
<evidence type="ECO:0000259" key="7">
    <source>
        <dbReference type="Pfam" id="PF04034"/>
    </source>
</evidence>
<comment type="caution">
    <text evidence="8">The sequence shown here is derived from an EMBL/GenBank/DDBJ whole genome shotgun (WGS) entry which is preliminary data.</text>
</comment>
<keyword evidence="1 6" id="KW-0963">Cytoplasm</keyword>
<name>A0ABQ7I0S1_9MICR</name>
<dbReference type="NCBIfam" id="NF002621">
    <property type="entry name" value="PRK02287.1"/>
    <property type="match status" value="1"/>
</dbReference>
<keyword evidence="9" id="KW-1185">Reference proteome</keyword>
<keyword evidence="6" id="KW-0539">Nucleus</keyword>
<accession>A0ABQ7I0S1</accession>
<evidence type="ECO:0000256" key="3">
    <source>
        <dbReference type="ARBA" id="ARBA00022552"/>
    </source>
</evidence>
<reference evidence="8 9" key="1">
    <citation type="submission" date="2019-01" db="EMBL/GenBank/DDBJ databases">
        <title>Genomes sequencing and comparative genomics of infectious freshwater microsporidia, Cucumispora dikerogammari and Thelohania contejeani.</title>
        <authorList>
            <person name="Cormier A."/>
            <person name="Giraud I."/>
            <person name="Wattier R."/>
            <person name="Teixeira M."/>
            <person name="Grandjean F."/>
            <person name="Rigaud T."/>
            <person name="Cordaux R."/>
        </authorList>
    </citation>
    <scope>NUCLEOTIDE SEQUENCE [LARGE SCALE GENOMIC DNA]</scope>
    <source>
        <strain evidence="8">T1</strain>
        <tissue evidence="8">Spores</tissue>
    </source>
</reference>
<dbReference type="EC" id="2.5.1.157" evidence="6"/>
<feature type="domain" description="16S/18S rRNA aminocarboxypropyltransferase Tsr3 C-terminal" evidence="7">
    <location>
        <begin position="39"/>
        <end position="165"/>
    </location>
</feature>
<organism evidence="8 9">
    <name type="scientific">Astathelohania contejeani</name>
    <dbReference type="NCBI Taxonomy" id="164912"/>
    <lineage>
        <taxon>Eukaryota</taxon>
        <taxon>Fungi</taxon>
        <taxon>Fungi incertae sedis</taxon>
        <taxon>Microsporidia</taxon>
        <taxon>Astathelohaniidae</taxon>
        <taxon>Astathelohania</taxon>
    </lineage>
</organism>
<feature type="binding site" evidence="6">
    <location>
        <position position="88"/>
    </location>
    <ligand>
        <name>S-adenosyl-L-methionine</name>
        <dbReference type="ChEBI" id="CHEBI:59789"/>
    </ligand>
</feature>
<evidence type="ECO:0000256" key="6">
    <source>
        <dbReference type="HAMAP-Rule" id="MF_03146"/>
    </source>
</evidence>
<dbReference type="InterPro" id="IPR022968">
    <property type="entry name" value="Tsr3-like"/>
</dbReference>
<keyword evidence="4 6" id="KW-0808">Transferase</keyword>
<comment type="similarity">
    <text evidence="6">Belongs to the TDD superfamily. TSR3 family.</text>
</comment>
<comment type="subcellular location">
    <subcellularLocation>
        <location evidence="6">Cytoplasm</location>
    </subcellularLocation>
    <subcellularLocation>
        <location evidence="6">Nucleus</location>
    </subcellularLocation>
</comment>
<evidence type="ECO:0000256" key="5">
    <source>
        <dbReference type="ARBA" id="ARBA00022691"/>
    </source>
</evidence>
<feature type="binding site" evidence="6">
    <location>
        <position position="17"/>
    </location>
    <ligand>
        <name>S-adenosyl-L-methionine</name>
        <dbReference type="ChEBI" id="CHEBI:59789"/>
    </ligand>
</feature>
<gene>
    <name evidence="8" type="primary">Tsr3</name>
    <name evidence="6" type="synonym">TSR3</name>
    <name evidence="8" type="ORF">TCON_0774</name>
</gene>
<protein>
    <recommendedName>
        <fullName evidence="6">18S rRNA aminocarboxypropyltransferase</fullName>
        <ecNumber evidence="6">2.5.1.157</ecNumber>
    </recommendedName>
</protein>
<evidence type="ECO:0000256" key="4">
    <source>
        <dbReference type="ARBA" id="ARBA00022679"/>
    </source>
</evidence>
<dbReference type="InterPro" id="IPR007177">
    <property type="entry name" value="Tsr3_C"/>
</dbReference>
<comment type="caution">
    <text evidence="6">Lacks conserved residue(s) required for the propagation of feature annotation.</text>
</comment>
<dbReference type="Proteomes" id="UP001516464">
    <property type="component" value="Unassembled WGS sequence"/>
</dbReference>
<evidence type="ECO:0000256" key="1">
    <source>
        <dbReference type="ARBA" id="ARBA00022490"/>
    </source>
</evidence>
<dbReference type="HAMAP" id="MF_01116">
    <property type="entry name" value="TSR3"/>
    <property type="match status" value="1"/>
</dbReference>
<comment type="catalytic activity">
    <reaction evidence="6">
        <text>N(1)-methylpseudouridine(1191) in yeast 18S rRNA + S-adenosyl-L-methionine = N(1)-methyl-N(3)-[(3S)-3-amino-3-carboxypropyl]pseudouridine(1191) in yeast 18S rRNA + S-methyl-5'-thioadenosine + H(+)</text>
        <dbReference type="Rhea" id="RHEA:63300"/>
        <dbReference type="Rhea" id="RHEA-COMP:13852"/>
        <dbReference type="Rhea" id="RHEA-COMP:16309"/>
        <dbReference type="ChEBI" id="CHEBI:15378"/>
        <dbReference type="ChEBI" id="CHEBI:17509"/>
        <dbReference type="ChEBI" id="CHEBI:59789"/>
        <dbReference type="ChEBI" id="CHEBI:74890"/>
        <dbReference type="ChEBI" id="CHEBI:146234"/>
    </reaction>
</comment>